<name>A0A926D467_9FIRM</name>
<dbReference type="InterPro" id="IPR006145">
    <property type="entry name" value="PsdUridine_synth_RsuA/RluA"/>
</dbReference>
<keyword evidence="8" id="KW-1185">Reference proteome</keyword>
<dbReference type="EMBL" id="JACRSR010000002">
    <property type="protein sequence ID" value="MBC8531428.1"/>
    <property type="molecule type" value="Genomic_DNA"/>
</dbReference>
<organism evidence="7 8">
    <name type="scientific">Gehongia tenuis</name>
    <dbReference type="NCBI Taxonomy" id="2763655"/>
    <lineage>
        <taxon>Bacteria</taxon>
        <taxon>Bacillati</taxon>
        <taxon>Bacillota</taxon>
        <taxon>Clostridia</taxon>
        <taxon>Christensenellales</taxon>
        <taxon>Christensenellaceae</taxon>
        <taxon>Gehongia</taxon>
    </lineage>
</organism>
<evidence type="ECO:0000313" key="7">
    <source>
        <dbReference type="EMBL" id="MBC8531428.1"/>
    </source>
</evidence>
<dbReference type="Pfam" id="PF00849">
    <property type="entry name" value="PseudoU_synth_2"/>
    <property type="match status" value="1"/>
</dbReference>
<dbReference type="RefSeq" id="WP_249316020.1">
    <property type="nucleotide sequence ID" value="NZ_JACRSR010000002.1"/>
</dbReference>
<dbReference type="GO" id="GO:0006396">
    <property type="term" value="P:RNA processing"/>
    <property type="evidence" value="ECO:0007669"/>
    <property type="project" value="UniProtKB-ARBA"/>
</dbReference>
<dbReference type="PANTHER" id="PTHR21600:SF83">
    <property type="entry name" value="PSEUDOURIDYLATE SYNTHASE RPUSD4, MITOCHONDRIAL"/>
    <property type="match status" value="1"/>
</dbReference>
<feature type="domain" description="Pseudouridine synthase RsuA/RluA-like" evidence="6">
    <location>
        <begin position="10"/>
        <end position="163"/>
    </location>
</feature>
<gene>
    <name evidence="7" type="ORF">H8696_06155</name>
</gene>
<dbReference type="CDD" id="cd02869">
    <property type="entry name" value="PseudoU_synth_RluA_like"/>
    <property type="match status" value="1"/>
</dbReference>
<dbReference type="PANTHER" id="PTHR21600">
    <property type="entry name" value="MITOCHONDRIAL RNA PSEUDOURIDINE SYNTHASE"/>
    <property type="match status" value="1"/>
</dbReference>
<dbReference type="GO" id="GO:0003723">
    <property type="term" value="F:RNA binding"/>
    <property type="evidence" value="ECO:0007669"/>
    <property type="project" value="InterPro"/>
</dbReference>
<accession>A0A926D467</accession>
<evidence type="ECO:0000256" key="2">
    <source>
        <dbReference type="ARBA" id="ARBA00010876"/>
    </source>
</evidence>
<evidence type="ECO:0000256" key="4">
    <source>
        <dbReference type="ARBA" id="ARBA00031870"/>
    </source>
</evidence>
<dbReference type="GO" id="GO:0009982">
    <property type="term" value="F:pseudouridine synthase activity"/>
    <property type="evidence" value="ECO:0007669"/>
    <property type="project" value="InterPro"/>
</dbReference>
<protein>
    <recommendedName>
        <fullName evidence="4">RNA pseudouridylate synthase</fullName>
    </recommendedName>
    <alternativeName>
        <fullName evidence="5">RNA-uridine isomerase</fullName>
    </alternativeName>
</protein>
<dbReference type="InterPro" id="IPR020103">
    <property type="entry name" value="PsdUridine_synth_cat_dom_sf"/>
</dbReference>
<evidence type="ECO:0000256" key="3">
    <source>
        <dbReference type="ARBA" id="ARBA00023235"/>
    </source>
</evidence>
<reference evidence="7" key="1">
    <citation type="submission" date="2020-08" db="EMBL/GenBank/DDBJ databases">
        <title>Genome public.</title>
        <authorList>
            <person name="Liu C."/>
            <person name="Sun Q."/>
        </authorList>
    </citation>
    <scope>NUCLEOTIDE SEQUENCE</scope>
    <source>
        <strain evidence="7">NSJ-53</strain>
    </source>
</reference>
<evidence type="ECO:0000256" key="5">
    <source>
        <dbReference type="ARBA" id="ARBA00033164"/>
    </source>
</evidence>
<dbReference type="GO" id="GO:0001522">
    <property type="term" value="P:pseudouridine synthesis"/>
    <property type="evidence" value="ECO:0007669"/>
    <property type="project" value="InterPro"/>
</dbReference>
<evidence type="ECO:0000256" key="1">
    <source>
        <dbReference type="ARBA" id="ARBA00000073"/>
    </source>
</evidence>
<comment type="caution">
    <text evidence="7">The sequence shown here is derived from an EMBL/GenBank/DDBJ whole genome shotgun (WGS) entry which is preliminary data.</text>
</comment>
<proteinExistence type="inferred from homology"/>
<sequence>MLEVIHEDNHLLVVVKPVNVPAQADSSGDMDMLSLVKAYIKERYQKPGAVYAGLVHRLDRPAGGLMVFAKTSKAAARLSVQFQSHEAGRSYLAAVEGDAGAGTLTDYLCKDGGKNRVTVVQAGTAGAKWAQLCYETVERRGGLSLVRVELSTGRPHQIRVQMANAGFPLFGDQRYGRGRPGQQLALWGAELRLTHPTRRESMTFRAPPPKTEPWIQFKWKG</sequence>
<dbReference type="GO" id="GO:0140098">
    <property type="term" value="F:catalytic activity, acting on RNA"/>
    <property type="evidence" value="ECO:0007669"/>
    <property type="project" value="UniProtKB-ARBA"/>
</dbReference>
<dbReference type="SUPFAM" id="SSF55120">
    <property type="entry name" value="Pseudouridine synthase"/>
    <property type="match status" value="1"/>
</dbReference>
<dbReference type="InterPro" id="IPR050188">
    <property type="entry name" value="RluA_PseudoU_synthase"/>
</dbReference>
<dbReference type="Proteomes" id="UP000623172">
    <property type="component" value="Unassembled WGS sequence"/>
</dbReference>
<dbReference type="AlphaFoldDB" id="A0A926D467"/>
<evidence type="ECO:0000259" key="6">
    <source>
        <dbReference type="Pfam" id="PF00849"/>
    </source>
</evidence>
<evidence type="ECO:0000313" key="8">
    <source>
        <dbReference type="Proteomes" id="UP000623172"/>
    </source>
</evidence>
<keyword evidence="3" id="KW-0413">Isomerase</keyword>
<comment type="similarity">
    <text evidence="2">Belongs to the pseudouridine synthase RluA family.</text>
</comment>
<comment type="catalytic activity">
    <reaction evidence="1">
        <text>a uridine in RNA = a pseudouridine in RNA</text>
        <dbReference type="Rhea" id="RHEA:48348"/>
        <dbReference type="Rhea" id="RHEA-COMP:12068"/>
        <dbReference type="Rhea" id="RHEA-COMP:12069"/>
        <dbReference type="ChEBI" id="CHEBI:65314"/>
        <dbReference type="ChEBI" id="CHEBI:65315"/>
    </reaction>
</comment>
<dbReference type="Gene3D" id="3.30.2350.10">
    <property type="entry name" value="Pseudouridine synthase"/>
    <property type="match status" value="1"/>
</dbReference>